<dbReference type="EMBL" id="CM004400">
    <property type="protein sequence ID" value="KAG8639860.1"/>
    <property type="molecule type" value="Genomic_DNA"/>
</dbReference>
<evidence type="ECO:0000313" key="2">
    <source>
        <dbReference type="Proteomes" id="UP000091857"/>
    </source>
</evidence>
<proteinExistence type="predicted"/>
<comment type="caution">
    <text evidence="1">The sequence shown here is derived from an EMBL/GenBank/DDBJ whole genome shotgun (WGS) entry which is preliminary data.</text>
</comment>
<dbReference type="Proteomes" id="UP000091857">
    <property type="component" value="Chromosome 14"/>
</dbReference>
<evidence type="ECO:0000313" key="1">
    <source>
        <dbReference type="EMBL" id="KAG8639860.1"/>
    </source>
</evidence>
<protein>
    <submittedName>
        <fullName evidence="1">Uncharacterized protein</fullName>
    </submittedName>
</protein>
<gene>
    <name evidence="1" type="ORF">MANES_14G173833v8</name>
</gene>
<name>A0ACB7GJE7_MANES</name>
<keyword evidence="2" id="KW-1185">Reference proteome</keyword>
<accession>A0ACB7GJE7</accession>
<organism evidence="1 2">
    <name type="scientific">Manihot esculenta</name>
    <name type="common">Cassava</name>
    <name type="synonym">Jatropha manihot</name>
    <dbReference type="NCBI Taxonomy" id="3983"/>
    <lineage>
        <taxon>Eukaryota</taxon>
        <taxon>Viridiplantae</taxon>
        <taxon>Streptophyta</taxon>
        <taxon>Embryophyta</taxon>
        <taxon>Tracheophyta</taxon>
        <taxon>Spermatophyta</taxon>
        <taxon>Magnoliopsida</taxon>
        <taxon>eudicotyledons</taxon>
        <taxon>Gunneridae</taxon>
        <taxon>Pentapetalae</taxon>
        <taxon>rosids</taxon>
        <taxon>fabids</taxon>
        <taxon>Malpighiales</taxon>
        <taxon>Euphorbiaceae</taxon>
        <taxon>Crotonoideae</taxon>
        <taxon>Manihoteae</taxon>
        <taxon>Manihot</taxon>
    </lineage>
</organism>
<reference evidence="2" key="1">
    <citation type="journal article" date="2016" name="Nat. Biotechnol.">
        <title>Sequencing wild and cultivated cassava and related species reveals extensive interspecific hybridization and genetic diversity.</title>
        <authorList>
            <person name="Bredeson J.V."/>
            <person name="Lyons J.B."/>
            <person name="Prochnik S.E."/>
            <person name="Wu G.A."/>
            <person name="Ha C.M."/>
            <person name="Edsinger-Gonzales E."/>
            <person name="Grimwood J."/>
            <person name="Schmutz J."/>
            <person name="Rabbi I.Y."/>
            <person name="Egesi C."/>
            <person name="Nauluvula P."/>
            <person name="Lebot V."/>
            <person name="Ndunguru J."/>
            <person name="Mkamilo G."/>
            <person name="Bart R.S."/>
            <person name="Setter T.L."/>
            <person name="Gleadow R.M."/>
            <person name="Kulakow P."/>
            <person name="Ferguson M.E."/>
            <person name="Rounsley S."/>
            <person name="Rokhsar D.S."/>
        </authorList>
    </citation>
    <scope>NUCLEOTIDE SEQUENCE [LARGE SCALE GENOMIC DNA]</scope>
    <source>
        <strain evidence="2">cv. AM560-2</strain>
    </source>
</reference>
<sequence length="225" mass="25053">MQGARSSMESDPSEWESEPFPLARSGGEDRARDPERSVEVCREVMVQRRDVSLQVNMDEESMEKSKDSKSSSSGEVDPSMLSTATKRGRKWGRARAPKQWGKTRKGRLWKRFRLDAEDGSSFGRGPTRCLRCGRLHRGPCRVGTTACFRCGQEGHFARDCPTAPRRVWSQQRAAGDVAQASVPGRGADTSNAVMPVLQGQSMSSQSKSEELWDRRGSSMGCHVWL</sequence>